<name>A0ACB8T918_9AGAM</name>
<organism evidence="1 2">
    <name type="scientific">Artomyces pyxidatus</name>
    <dbReference type="NCBI Taxonomy" id="48021"/>
    <lineage>
        <taxon>Eukaryota</taxon>
        <taxon>Fungi</taxon>
        <taxon>Dikarya</taxon>
        <taxon>Basidiomycota</taxon>
        <taxon>Agaricomycotina</taxon>
        <taxon>Agaricomycetes</taxon>
        <taxon>Russulales</taxon>
        <taxon>Auriscalpiaceae</taxon>
        <taxon>Artomyces</taxon>
    </lineage>
</organism>
<dbReference type="Proteomes" id="UP000814140">
    <property type="component" value="Unassembled WGS sequence"/>
</dbReference>
<protein>
    <submittedName>
        <fullName evidence="1">Uncharacterized protein</fullName>
    </submittedName>
</protein>
<evidence type="ECO:0000313" key="1">
    <source>
        <dbReference type="EMBL" id="KAI0065073.1"/>
    </source>
</evidence>
<dbReference type="EMBL" id="MU277196">
    <property type="protein sequence ID" value="KAI0065073.1"/>
    <property type="molecule type" value="Genomic_DNA"/>
</dbReference>
<evidence type="ECO:0000313" key="2">
    <source>
        <dbReference type="Proteomes" id="UP000814140"/>
    </source>
</evidence>
<sequence length="77" mass="8346">MLKIVLVLSFPLEHRTETLAGGAVLVRHSIWYRGEHSNTCRGTIQPTRRELDGGDDSSAAAGTQQPCGLLLWVVAST</sequence>
<accession>A0ACB8T918</accession>
<proteinExistence type="predicted"/>
<reference evidence="1" key="1">
    <citation type="submission" date="2021-03" db="EMBL/GenBank/DDBJ databases">
        <authorList>
            <consortium name="DOE Joint Genome Institute"/>
            <person name="Ahrendt S."/>
            <person name="Looney B.P."/>
            <person name="Miyauchi S."/>
            <person name="Morin E."/>
            <person name="Drula E."/>
            <person name="Courty P.E."/>
            <person name="Chicoki N."/>
            <person name="Fauchery L."/>
            <person name="Kohler A."/>
            <person name="Kuo A."/>
            <person name="Labutti K."/>
            <person name="Pangilinan J."/>
            <person name="Lipzen A."/>
            <person name="Riley R."/>
            <person name="Andreopoulos W."/>
            <person name="He G."/>
            <person name="Johnson J."/>
            <person name="Barry K.W."/>
            <person name="Grigoriev I.V."/>
            <person name="Nagy L."/>
            <person name="Hibbett D."/>
            <person name="Henrissat B."/>
            <person name="Matheny P.B."/>
            <person name="Labbe J."/>
            <person name="Martin F."/>
        </authorList>
    </citation>
    <scope>NUCLEOTIDE SEQUENCE</scope>
    <source>
        <strain evidence="1">HHB10654</strain>
    </source>
</reference>
<reference evidence="1" key="2">
    <citation type="journal article" date="2022" name="New Phytol.">
        <title>Evolutionary transition to the ectomycorrhizal habit in the genomes of a hyperdiverse lineage of mushroom-forming fungi.</title>
        <authorList>
            <person name="Looney B."/>
            <person name="Miyauchi S."/>
            <person name="Morin E."/>
            <person name="Drula E."/>
            <person name="Courty P.E."/>
            <person name="Kohler A."/>
            <person name="Kuo A."/>
            <person name="LaButti K."/>
            <person name="Pangilinan J."/>
            <person name="Lipzen A."/>
            <person name="Riley R."/>
            <person name="Andreopoulos W."/>
            <person name="He G."/>
            <person name="Johnson J."/>
            <person name="Nolan M."/>
            <person name="Tritt A."/>
            <person name="Barry K.W."/>
            <person name="Grigoriev I.V."/>
            <person name="Nagy L.G."/>
            <person name="Hibbett D."/>
            <person name="Henrissat B."/>
            <person name="Matheny P.B."/>
            <person name="Labbe J."/>
            <person name="Martin F.M."/>
        </authorList>
    </citation>
    <scope>NUCLEOTIDE SEQUENCE</scope>
    <source>
        <strain evidence="1">HHB10654</strain>
    </source>
</reference>
<keyword evidence="2" id="KW-1185">Reference proteome</keyword>
<comment type="caution">
    <text evidence="1">The sequence shown here is derived from an EMBL/GenBank/DDBJ whole genome shotgun (WGS) entry which is preliminary data.</text>
</comment>
<gene>
    <name evidence="1" type="ORF">BV25DRAFT_129168</name>
</gene>